<dbReference type="GO" id="GO:0016491">
    <property type="term" value="F:oxidoreductase activity"/>
    <property type="evidence" value="ECO:0007669"/>
    <property type="project" value="InterPro"/>
</dbReference>
<dbReference type="KEGG" id="bsol:FSW04_22655"/>
<dbReference type="InterPro" id="IPR002937">
    <property type="entry name" value="Amino_oxidase"/>
</dbReference>
<dbReference type="OrthoDB" id="9803192at2"/>
<dbReference type="PANTHER" id="PTHR42923:SF46">
    <property type="entry name" value="AMINE OXIDASE"/>
    <property type="match status" value="1"/>
</dbReference>
<protein>
    <submittedName>
        <fullName evidence="2">FAD-dependent oxidoreductase</fullName>
    </submittedName>
</protein>
<evidence type="ECO:0000313" key="3">
    <source>
        <dbReference type="Proteomes" id="UP000321805"/>
    </source>
</evidence>
<proteinExistence type="predicted"/>
<gene>
    <name evidence="2" type="ORF">FSW04_22655</name>
</gene>
<sequence>MSTGSVGIIGGGLIGLATAYRLAQAGVDVSVYERDAQLGGLAGTAHLDGIPVDRYYHVVLPTDDRVRGLAAEVGLGDEAFRFRTTRVGFYQQGRLTSMSSARELLTFPGLSAVDRVRLAAFAARCQLKPAYADLDDLSLEEWLRRVCGADLWDRLWRPLLDSKFDGRYDDLPATYLWARTRRMSATRDRAAREVMGTIEGGYQVLIDALAREIRALGGQVHTSTPVLQVPAAGGRALGVVLADGLRRHDWVVTTQLRPALQALLAPELEAVLGPDPNRYLGVVCVVARLRRSISPYYALNITDRRIPLTTVVETTHVIDPQRAGGTLLYVPKYVAPDNPDLERSAADVRREYLGHVRTMFPQLRDADVLATHVARASVAEPIHVLGARRPQPADLFPAAGLATASSAHIYPELVNGQAVLGVAEQLTAGLLERVGGHGARERAA</sequence>
<feature type="domain" description="Amine oxidase" evidence="1">
    <location>
        <begin position="15"/>
        <end position="369"/>
    </location>
</feature>
<evidence type="ECO:0000259" key="1">
    <source>
        <dbReference type="Pfam" id="PF01593"/>
    </source>
</evidence>
<dbReference type="Gene3D" id="3.50.50.60">
    <property type="entry name" value="FAD/NAD(P)-binding domain"/>
    <property type="match status" value="1"/>
</dbReference>
<dbReference type="Pfam" id="PF01593">
    <property type="entry name" value="Amino_oxidase"/>
    <property type="match status" value="1"/>
</dbReference>
<reference evidence="2 3" key="1">
    <citation type="journal article" date="2018" name="J. Microbiol.">
        <title>Baekduia soli gen. nov., sp. nov., a novel bacterium isolated from the soil of Baekdu Mountain and proposal of a novel family name, Baekduiaceae fam. nov.</title>
        <authorList>
            <person name="An D.S."/>
            <person name="Siddiqi M.Z."/>
            <person name="Kim K.H."/>
            <person name="Yu H.S."/>
            <person name="Im W.T."/>
        </authorList>
    </citation>
    <scope>NUCLEOTIDE SEQUENCE [LARGE SCALE GENOMIC DNA]</scope>
    <source>
        <strain evidence="2 3">BR7-21</strain>
    </source>
</reference>
<keyword evidence="3" id="KW-1185">Reference proteome</keyword>
<dbReference type="Gene3D" id="3.90.660.50">
    <property type="match status" value="1"/>
</dbReference>
<dbReference type="AlphaFoldDB" id="A0A5B8UAP5"/>
<dbReference type="NCBIfam" id="NF005560">
    <property type="entry name" value="PRK07233.1"/>
    <property type="match status" value="1"/>
</dbReference>
<evidence type="ECO:0000313" key="2">
    <source>
        <dbReference type="EMBL" id="QEC50097.1"/>
    </source>
</evidence>
<name>A0A5B8UAP5_9ACTN</name>
<dbReference type="PANTHER" id="PTHR42923">
    <property type="entry name" value="PROTOPORPHYRINOGEN OXIDASE"/>
    <property type="match status" value="1"/>
</dbReference>
<dbReference type="Proteomes" id="UP000321805">
    <property type="component" value="Chromosome"/>
</dbReference>
<dbReference type="InterPro" id="IPR036188">
    <property type="entry name" value="FAD/NAD-bd_sf"/>
</dbReference>
<accession>A0A5B8UAP5</accession>
<dbReference type="RefSeq" id="WP_146922460.1">
    <property type="nucleotide sequence ID" value="NZ_CP042430.1"/>
</dbReference>
<dbReference type="PRINTS" id="PR00419">
    <property type="entry name" value="ADXRDTASE"/>
</dbReference>
<dbReference type="InterPro" id="IPR050464">
    <property type="entry name" value="Zeta_carotene_desat/Oxidored"/>
</dbReference>
<dbReference type="SUPFAM" id="SSF51905">
    <property type="entry name" value="FAD/NAD(P)-binding domain"/>
    <property type="match status" value="1"/>
</dbReference>
<dbReference type="EMBL" id="CP042430">
    <property type="protein sequence ID" value="QEC50097.1"/>
    <property type="molecule type" value="Genomic_DNA"/>
</dbReference>
<organism evidence="2 3">
    <name type="scientific">Baekduia soli</name>
    <dbReference type="NCBI Taxonomy" id="496014"/>
    <lineage>
        <taxon>Bacteria</taxon>
        <taxon>Bacillati</taxon>
        <taxon>Actinomycetota</taxon>
        <taxon>Thermoleophilia</taxon>
        <taxon>Solirubrobacterales</taxon>
        <taxon>Baekduiaceae</taxon>
        <taxon>Baekduia</taxon>
    </lineage>
</organism>